<protein>
    <submittedName>
        <fullName evidence="1">Addiction module toxin RelE</fullName>
    </submittedName>
</protein>
<dbReference type="Proteomes" id="UP000076400">
    <property type="component" value="Unassembled WGS sequence"/>
</dbReference>
<proteinExistence type="predicted"/>
<dbReference type="RefSeq" id="WP_067554934.1">
    <property type="nucleotide sequence ID" value="NZ_LPXN01000099.1"/>
</dbReference>
<evidence type="ECO:0000313" key="2">
    <source>
        <dbReference type="Proteomes" id="UP000076400"/>
    </source>
</evidence>
<dbReference type="AlphaFoldDB" id="A0A154W725"/>
<evidence type="ECO:0000313" key="1">
    <source>
        <dbReference type="EMBL" id="KZD09293.1"/>
    </source>
</evidence>
<dbReference type="GO" id="GO:0003723">
    <property type="term" value="F:RNA binding"/>
    <property type="evidence" value="ECO:0007669"/>
    <property type="project" value="InterPro"/>
</dbReference>
<sequence>MRIIALKTLRLHWQRHGRGDSEQPLRAWYGMAAEADWATPADVKTVIGNASVIGDNRIVFNIAGNKYRLIVKFNYAYRIGYVRFVGTHAEYDAIDAEKI</sequence>
<dbReference type="STRING" id="580166.AUP43_07415"/>
<dbReference type="OrthoDB" id="9799912at2"/>
<gene>
    <name evidence="1" type="ORF">AUP43_07415</name>
</gene>
<accession>A0A154W725</accession>
<dbReference type="GO" id="GO:0004519">
    <property type="term" value="F:endonuclease activity"/>
    <property type="evidence" value="ECO:0007669"/>
    <property type="project" value="InterPro"/>
</dbReference>
<dbReference type="InterPro" id="IPR018669">
    <property type="entry name" value="Toxin_HigB"/>
</dbReference>
<dbReference type="EMBL" id="LPXN01000099">
    <property type="protein sequence ID" value="KZD09293.1"/>
    <property type="molecule type" value="Genomic_DNA"/>
</dbReference>
<keyword evidence="2" id="KW-1185">Reference proteome</keyword>
<dbReference type="Pfam" id="PF09907">
    <property type="entry name" value="HigB_toxin"/>
    <property type="match status" value="1"/>
</dbReference>
<organism evidence="1 2">
    <name type="scientific">Oceanibaculum pacificum</name>
    <dbReference type="NCBI Taxonomy" id="580166"/>
    <lineage>
        <taxon>Bacteria</taxon>
        <taxon>Pseudomonadati</taxon>
        <taxon>Pseudomonadota</taxon>
        <taxon>Alphaproteobacteria</taxon>
        <taxon>Rhodospirillales</taxon>
        <taxon>Oceanibaculaceae</taxon>
        <taxon>Oceanibaculum</taxon>
    </lineage>
</organism>
<dbReference type="GO" id="GO:0110001">
    <property type="term" value="C:toxin-antitoxin complex"/>
    <property type="evidence" value="ECO:0007669"/>
    <property type="project" value="InterPro"/>
</dbReference>
<name>A0A154W725_9PROT</name>
<comment type="caution">
    <text evidence="1">The sequence shown here is derived from an EMBL/GenBank/DDBJ whole genome shotgun (WGS) entry which is preliminary data.</text>
</comment>
<reference evidence="1 2" key="1">
    <citation type="submission" date="2015-12" db="EMBL/GenBank/DDBJ databases">
        <title>Genome sequence of Oceanibaculum pacificum MCCC 1A02656.</title>
        <authorList>
            <person name="Lu L."/>
            <person name="Lai Q."/>
            <person name="Shao Z."/>
            <person name="Qian P."/>
        </authorList>
    </citation>
    <scope>NUCLEOTIDE SEQUENCE [LARGE SCALE GENOMIC DNA]</scope>
    <source>
        <strain evidence="1 2">MCCC 1A02656</strain>
    </source>
</reference>